<evidence type="ECO:0000256" key="5">
    <source>
        <dbReference type="ARBA" id="ARBA00022898"/>
    </source>
</evidence>
<keyword evidence="9" id="KW-1185">Reference proteome</keyword>
<dbReference type="PANTHER" id="PTHR42790">
    <property type="entry name" value="AMINOTRANSFERASE"/>
    <property type="match status" value="1"/>
</dbReference>
<dbReference type="RefSeq" id="XP_064768395.1">
    <property type="nucleotide sequence ID" value="XM_064912530.1"/>
</dbReference>
<evidence type="ECO:0000256" key="3">
    <source>
        <dbReference type="ARBA" id="ARBA00022576"/>
    </source>
</evidence>
<dbReference type="CDD" id="cd00609">
    <property type="entry name" value="AAT_like"/>
    <property type="match status" value="1"/>
</dbReference>
<dbReference type="EMBL" id="JBBJBU010000005">
    <property type="protein sequence ID" value="KAK7205362.1"/>
    <property type="molecule type" value="Genomic_DNA"/>
</dbReference>
<protein>
    <submittedName>
        <fullName evidence="8">Aromatic aminotransferase Aro8</fullName>
    </submittedName>
</protein>
<dbReference type="SUPFAM" id="SSF53383">
    <property type="entry name" value="PLP-dependent transferases"/>
    <property type="match status" value="1"/>
</dbReference>
<dbReference type="Proteomes" id="UP001498771">
    <property type="component" value="Unassembled WGS sequence"/>
</dbReference>
<reference evidence="8 9" key="1">
    <citation type="submission" date="2024-03" db="EMBL/GenBank/DDBJ databases">
        <title>Genome-scale model development and genomic sequencing of the oleaginous clade Lipomyces.</title>
        <authorList>
            <consortium name="Lawrence Berkeley National Laboratory"/>
            <person name="Czajka J.J."/>
            <person name="Han Y."/>
            <person name="Kim J."/>
            <person name="Mondo S.J."/>
            <person name="Hofstad B.A."/>
            <person name="Robles A."/>
            <person name="Haridas S."/>
            <person name="Riley R."/>
            <person name="LaButti K."/>
            <person name="Pangilinan J."/>
            <person name="Andreopoulos W."/>
            <person name="Lipzen A."/>
            <person name="Yan J."/>
            <person name="Wang M."/>
            <person name="Ng V."/>
            <person name="Grigoriev I.V."/>
            <person name="Spatafora J.W."/>
            <person name="Magnuson J.K."/>
            <person name="Baker S.E."/>
            <person name="Pomraning K.R."/>
        </authorList>
    </citation>
    <scope>NUCLEOTIDE SEQUENCE [LARGE SCALE GENOMIC DNA]</scope>
    <source>
        <strain evidence="8 9">Phaff 52-87</strain>
    </source>
</reference>
<evidence type="ECO:0000259" key="7">
    <source>
        <dbReference type="Pfam" id="PF00155"/>
    </source>
</evidence>
<comment type="caution">
    <text evidence="8">The sequence shown here is derived from an EMBL/GenBank/DDBJ whole genome shotgun (WGS) entry which is preliminary data.</text>
</comment>
<dbReference type="InterPro" id="IPR050859">
    <property type="entry name" value="Class-I_PLP-dep_aminotransf"/>
</dbReference>
<dbReference type="InterPro" id="IPR004839">
    <property type="entry name" value="Aminotransferase_I/II_large"/>
</dbReference>
<dbReference type="InterPro" id="IPR015421">
    <property type="entry name" value="PyrdxlP-dep_Trfase_major"/>
</dbReference>
<evidence type="ECO:0000256" key="2">
    <source>
        <dbReference type="ARBA" id="ARBA00007441"/>
    </source>
</evidence>
<dbReference type="Gene3D" id="3.40.640.10">
    <property type="entry name" value="Type I PLP-dependent aspartate aminotransferase-like (Major domain)"/>
    <property type="match status" value="1"/>
</dbReference>
<proteinExistence type="inferred from homology"/>
<dbReference type="GO" id="GO:0008483">
    <property type="term" value="F:transaminase activity"/>
    <property type="evidence" value="ECO:0007669"/>
    <property type="project" value="UniProtKB-KW"/>
</dbReference>
<accession>A0ABR1F6A9</accession>
<evidence type="ECO:0000313" key="9">
    <source>
        <dbReference type="Proteomes" id="UP001498771"/>
    </source>
</evidence>
<dbReference type="PANTHER" id="PTHR42790:SF21">
    <property type="entry name" value="AROMATIC_AMINOADIPATE AMINOTRANSFERASE 1"/>
    <property type="match status" value="1"/>
</dbReference>
<dbReference type="Pfam" id="PF00155">
    <property type="entry name" value="Aminotran_1_2"/>
    <property type="match status" value="1"/>
</dbReference>
<feature type="domain" description="Aminotransferase class I/classII large" evidence="7">
    <location>
        <begin position="154"/>
        <end position="504"/>
    </location>
</feature>
<evidence type="ECO:0000313" key="8">
    <source>
        <dbReference type="EMBL" id="KAK7205362.1"/>
    </source>
</evidence>
<comment type="cofactor">
    <cofactor evidence="1">
        <name>pyridoxal 5'-phosphate</name>
        <dbReference type="ChEBI" id="CHEBI:597326"/>
    </cofactor>
</comment>
<dbReference type="GeneID" id="90038042"/>
<organism evidence="8 9">
    <name type="scientific">Myxozyma melibiosi</name>
    <dbReference type="NCBI Taxonomy" id="54550"/>
    <lineage>
        <taxon>Eukaryota</taxon>
        <taxon>Fungi</taxon>
        <taxon>Dikarya</taxon>
        <taxon>Ascomycota</taxon>
        <taxon>Saccharomycotina</taxon>
        <taxon>Lipomycetes</taxon>
        <taxon>Lipomycetales</taxon>
        <taxon>Lipomycetaceae</taxon>
        <taxon>Myxozyma</taxon>
    </lineage>
</organism>
<comment type="similarity">
    <text evidence="2">Belongs to the class-I pyridoxal-phosphate-dependent aminotransferase family.</text>
</comment>
<feature type="region of interest" description="Disordered" evidence="6">
    <location>
        <begin position="1"/>
        <end position="31"/>
    </location>
</feature>
<gene>
    <name evidence="8" type="ORF">BZA70DRAFT_277913</name>
</gene>
<name>A0ABR1F6A9_9ASCO</name>
<keyword evidence="4" id="KW-0808">Transferase</keyword>
<evidence type="ECO:0000256" key="1">
    <source>
        <dbReference type="ARBA" id="ARBA00001933"/>
    </source>
</evidence>
<evidence type="ECO:0000256" key="4">
    <source>
        <dbReference type="ARBA" id="ARBA00022679"/>
    </source>
</evidence>
<keyword evidence="3 8" id="KW-0032">Aminotransferase</keyword>
<dbReference type="InterPro" id="IPR015424">
    <property type="entry name" value="PyrdxlP-dep_Trfase"/>
</dbReference>
<keyword evidence="5" id="KW-0663">Pyridoxal phosphate</keyword>
<sequence>MTPHDGSLQESPLPPAIDSTAGAVKPPPVPAAVDLSHHISAESRLRQQSRLKMASSYLTRDPSILSLAAGLPSPALFPIEEVTARVAMPQAEAARSGVWKGDGLQEGVTMEFLKTKRCTELGKSEYDLSRALQYEQGTGSRKLLDFLKEHTERIHHPQYSDWDCIMTGGNTHAMETVFRMLINPGDYVLLEEFAFPETVDSLRPLRPRLIGIDVDEEGMRVDLLADILDNWDEEARGGKRPHLMYMVPTGQNPTGATIGTERRKKIYALACKYDLVIIEDDPYYFLQMPAYVRHGTSPSDGTVPVPKTNAEFVASLVPSMLSLDSEGRVLRLDSFSKVIAPGTRCGWITGAAVFVERVLRHNEVGLQFPSGISMAVLHGLLVEAWGQDMYVNWLVNLRAEYTVRRDVILKAMDEYLPSGIASWTPPAAGMFVWIELSYEKHPRHGHLSKEEIEMELFEAGIAKKVLIMPGSWFKAEPEKLSRAIFFRATFAAVPPEQVRAAIRQFGEVVRSTYGVE</sequence>
<evidence type="ECO:0000256" key="6">
    <source>
        <dbReference type="SAM" id="MobiDB-lite"/>
    </source>
</evidence>